<organism evidence="1 2">
    <name type="scientific">Methanocorpusculum parvum</name>
    <dbReference type="NCBI Taxonomy" id="2193"/>
    <lineage>
        <taxon>Archaea</taxon>
        <taxon>Methanobacteriati</taxon>
        <taxon>Methanobacteriota</taxon>
        <taxon>Stenosarchaea group</taxon>
        <taxon>Methanomicrobia</taxon>
        <taxon>Methanomicrobiales</taxon>
        <taxon>Methanocorpusculaceae</taxon>
        <taxon>Methanocorpusculum</taxon>
    </lineage>
</organism>
<protein>
    <submittedName>
        <fullName evidence="1">Uncharacterized protein</fullName>
    </submittedName>
</protein>
<dbReference type="Proteomes" id="UP000243820">
    <property type="component" value="Unassembled WGS sequence"/>
</dbReference>
<dbReference type="PROSITE" id="PS51257">
    <property type="entry name" value="PROKAR_LIPOPROTEIN"/>
    <property type="match status" value="1"/>
</dbReference>
<evidence type="ECO:0000313" key="2">
    <source>
        <dbReference type="Proteomes" id="UP000243820"/>
    </source>
</evidence>
<dbReference type="EMBL" id="LMVO01000003">
    <property type="protein sequence ID" value="PAV09965.1"/>
    <property type="molecule type" value="Genomic_DNA"/>
</dbReference>
<evidence type="ECO:0000313" key="1">
    <source>
        <dbReference type="EMBL" id="PAV09965.1"/>
    </source>
</evidence>
<comment type="caution">
    <text evidence="1">The sequence shown here is derived from an EMBL/GenBank/DDBJ whole genome shotgun (WGS) entry which is preliminary data.</text>
</comment>
<accession>A0AAX0Q8X1</accession>
<sequence>MKKFLTAGLVLLLLIISAGCIAQPSDPSAFTDKDGNILTGDETEGSILFADGSKTEWYTDNKGNIRYTAVQPDGTVIKYYTTPDGETVLEI</sequence>
<reference evidence="1 2" key="1">
    <citation type="journal article" date="2017" name="BMC Genomics">
        <title>Genomic analysis of methanogenic archaea reveals a shift towards energy conservation.</title>
        <authorList>
            <person name="Gilmore S.P."/>
            <person name="Henske J.K."/>
            <person name="Sexton J.A."/>
            <person name="Solomon K.V."/>
            <person name="Seppala S."/>
            <person name="Yoo J.I."/>
            <person name="Huyett L.M."/>
            <person name="Pressman A."/>
            <person name="Cogan J.Z."/>
            <person name="Kivenson V."/>
            <person name="Peng X."/>
            <person name="Tan Y."/>
            <person name="Valentine D.L."/>
            <person name="O'Malley M.A."/>
        </authorList>
    </citation>
    <scope>NUCLEOTIDE SEQUENCE [LARGE SCALE GENOMIC DNA]</scope>
    <source>
        <strain evidence="1 2">XII</strain>
    </source>
</reference>
<gene>
    <name evidence="1" type="ORF">ASJ83_04400</name>
</gene>
<dbReference type="RefSeq" id="WP_095641785.1">
    <property type="nucleotide sequence ID" value="NZ_LMVO01000003.1"/>
</dbReference>
<keyword evidence="2" id="KW-1185">Reference proteome</keyword>
<dbReference type="AlphaFoldDB" id="A0AAX0Q8X1"/>
<proteinExistence type="predicted"/>
<name>A0AAX0Q8X1_9EURY</name>